<name>A0AAX3YU86_RHOOP</name>
<geneLocation type="plasmid" evidence="6 8">
    <name>pRho-VOC14-L</name>
</geneLocation>
<dbReference type="InterPro" id="IPR045851">
    <property type="entry name" value="AMP-bd_C_sf"/>
</dbReference>
<dbReference type="EC" id="6.2.1.3" evidence="6"/>
<evidence type="ECO:0000259" key="3">
    <source>
        <dbReference type="Pfam" id="PF00501"/>
    </source>
</evidence>
<comment type="similarity">
    <text evidence="1">Belongs to the ATP-dependent AMP-binding enzyme family.</text>
</comment>
<dbReference type="RefSeq" id="WP_269592911.1">
    <property type="nucleotide sequence ID" value="NZ_CP130956.1"/>
</dbReference>
<dbReference type="SUPFAM" id="SSF56801">
    <property type="entry name" value="Acetyl-CoA synthetase-like"/>
    <property type="match status" value="1"/>
</dbReference>
<evidence type="ECO:0000256" key="1">
    <source>
        <dbReference type="ARBA" id="ARBA00006432"/>
    </source>
</evidence>
<gene>
    <name evidence="5" type="ORF">O4328_42445</name>
    <name evidence="6" type="ORF">Q5707_43755</name>
</gene>
<protein>
    <submittedName>
        <fullName evidence="6">Long-chain-fatty-acid--CoA ligase</fullName>
        <ecNumber evidence="6">6.2.1.3</ecNumber>
    </submittedName>
</protein>
<evidence type="ECO:0000256" key="2">
    <source>
        <dbReference type="ARBA" id="ARBA00022598"/>
    </source>
</evidence>
<evidence type="ECO:0000313" key="6">
    <source>
        <dbReference type="EMBL" id="WLF52308.1"/>
    </source>
</evidence>
<sequence>MYLTQGLHRSLQQTPDAVMTVFGERTRTVREFADRVARFASALRGLDVRSGGRVAILANNSDNYAEVLLAVPWADAVLNPVNTRWSVAEIAYSLADCACDVLVVDNAYAHMVPALQAEYPGLRTVIFCGDGETPAGMCAYEMLIAESAAVEDVRRSGDALAGIFYTGGTTGFPKGVMLSHANIVTSVLGAAASRSLFRSGGTYLHVAPMFHLADFTGGMIQVLVGGTHVMLPSFDAKSVLRTIERYSVTGAVLVPAMIQAVVNHPDVAVHDLSSIENIMYGASPISENLLTRALSTFSSGGLTQAYGMTELAGLATLLAPEDHVGDRMRSAGRALPHTEVRISGRDGVDAARGEVGEIIVRGGHVMQGYWGRPEETADALVDGWMHTGDLGYMDDAGYVFVVDRSKDMIITGGENVYSAEVENALSSHPAVLECAVIALPDERWGERVHAVVVPRPGHDIEGSDLRDHVKSLVAGYKAPRSFEFVESLPRTTTGKILKRTLREAHVQGGGAAGASG</sequence>
<dbReference type="InterPro" id="IPR025110">
    <property type="entry name" value="AMP-bd_C"/>
</dbReference>
<dbReference type="InterPro" id="IPR000873">
    <property type="entry name" value="AMP-dep_synth/lig_dom"/>
</dbReference>
<dbReference type="EMBL" id="JAPWIS010000043">
    <property type="protein sequence ID" value="MCZ4590203.1"/>
    <property type="molecule type" value="Genomic_DNA"/>
</dbReference>
<keyword evidence="6" id="KW-0614">Plasmid</keyword>
<dbReference type="Proteomes" id="UP001066327">
    <property type="component" value="Unassembled WGS sequence"/>
</dbReference>
<evidence type="ECO:0000259" key="4">
    <source>
        <dbReference type="Pfam" id="PF13193"/>
    </source>
</evidence>
<dbReference type="FunFam" id="3.30.300.30:FF:000008">
    <property type="entry name" value="2,3-dihydroxybenzoate-AMP ligase"/>
    <property type="match status" value="1"/>
</dbReference>
<evidence type="ECO:0000313" key="8">
    <source>
        <dbReference type="Proteomes" id="UP001231166"/>
    </source>
</evidence>
<dbReference type="EMBL" id="CP130956">
    <property type="protein sequence ID" value="WLF52308.1"/>
    <property type="molecule type" value="Genomic_DNA"/>
</dbReference>
<dbReference type="Gene3D" id="3.40.50.12780">
    <property type="entry name" value="N-terminal domain of ligase-like"/>
    <property type="match status" value="1"/>
</dbReference>
<dbReference type="InterPro" id="IPR042099">
    <property type="entry name" value="ANL_N_sf"/>
</dbReference>
<dbReference type="Pfam" id="PF00501">
    <property type="entry name" value="AMP-binding"/>
    <property type="match status" value="1"/>
</dbReference>
<dbReference type="Pfam" id="PF13193">
    <property type="entry name" value="AMP-binding_C"/>
    <property type="match status" value="1"/>
</dbReference>
<accession>A0AAX3YU86</accession>
<dbReference type="Gene3D" id="3.30.300.30">
    <property type="match status" value="1"/>
</dbReference>
<proteinExistence type="inferred from homology"/>
<organism evidence="6 8">
    <name type="scientific">Rhodococcus opacus</name>
    <name type="common">Nocardia opaca</name>
    <dbReference type="NCBI Taxonomy" id="37919"/>
    <lineage>
        <taxon>Bacteria</taxon>
        <taxon>Bacillati</taxon>
        <taxon>Actinomycetota</taxon>
        <taxon>Actinomycetes</taxon>
        <taxon>Mycobacteriales</taxon>
        <taxon>Nocardiaceae</taxon>
        <taxon>Rhodococcus</taxon>
    </lineage>
</organism>
<dbReference type="AlphaFoldDB" id="A0AAX3YU86"/>
<dbReference type="GO" id="GO:0004467">
    <property type="term" value="F:long-chain fatty acid-CoA ligase activity"/>
    <property type="evidence" value="ECO:0007669"/>
    <property type="project" value="UniProtKB-EC"/>
</dbReference>
<evidence type="ECO:0000313" key="5">
    <source>
        <dbReference type="EMBL" id="MCZ4590203.1"/>
    </source>
</evidence>
<dbReference type="Proteomes" id="UP001231166">
    <property type="component" value="Plasmid pRho-VOC14-L"/>
</dbReference>
<dbReference type="NCBIfam" id="NF004837">
    <property type="entry name" value="PRK06187.1"/>
    <property type="match status" value="1"/>
</dbReference>
<keyword evidence="7" id="KW-1185">Reference proteome</keyword>
<dbReference type="InterPro" id="IPR020845">
    <property type="entry name" value="AMP-binding_CS"/>
</dbReference>
<reference evidence="5" key="1">
    <citation type="submission" date="2022-12" db="EMBL/GenBank/DDBJ databases">
        <authorList>
            <person name="Krivoruchko A.V."/>
            <person name="Elkin A."/>
        </authorList>
    </citation>
    <scope>NUCLEOTIDE SEQUENCE</scope>
    <source>
        <strain evidence="5">IEGM 249</strain>
    </source>
</reference>
<feature type="domain" description="AMP-dependent synthetase/ligase" evidence="3">
    <location>
        <begin position="8"/>
        <end position="370"/>
    </location>
</feature>
<feature type="domain" description="AMP-binding enzyme C-terminal" evidence="4">
    <location>
        <begin position="420"/>
        <end position="495"/>
    </location>
</feature>
<dbReference type="InterPro" id="IPR050237">
    <property type="entry name" value="ATP-dep_AMP-bd_enzyme"/>
</dbReference>
<dbReference type="CDD" id="cd17631">
    <property type="entry name" value="FACL_FadD13-like"/>
    <property type="match status" value="1"/>
</dbReference>
<dbReference type="PANTHER" id="PTHR43767">
    <property type="entry name" value="LONG-CHAIN-FATTY-ACID--COA LIGASE"/>
    <property type="match status" value="1"/>
</dbReference>
<keyword evidence="2 6" id="KW-0436">Ligase</keyword>
<evidence type="ECO:0000313" key="7">
    <source>
        <dbReference type="Proteomes" id="UP001066327"/>
    </source>
</evidence>
<dbReference type="PROSITE" id="PS00455">
    <property type="entry name" value="AMP_BINDING"/>
    <property type="match status" value="1"/>
</dbReference>
<dbReference type="PANTHER" id="PTHR43767:SF1">
    <property type="entry name" value="NONRIBOSOMAL PEPTIDE SYNTHASE PES1 (EUROFUNG)-RELATED"/>
    <property type="match status" value="1"/>
</dbReference>
<reference evidence="6" key="2">
    <citation type="submission" date="2023-07" db="EMBL/GenBank/DDBJ databases">
        <title>Genomic analysis of Rhodococcus opacus VOC-14 with glycol ethers degradation activity.</title>
        <authorList>
            <person name="Narkevich D.A."/>
            <person name="Hlushen A.M."/>
            <person name="Akhremchuk A.E."/>
            <person name="Sikolenko M.A."/>
            <person name="Valentovich L.N."/>
        </authorList>
    </citation>
    <scope>NUCLEOTIDE SEQUENCE</scope>
    <source>
        <strain evidence="6">VOC-14</strain>
        <plasmid evidence="6">pRho-VOC14-L</plasmid>
    </source>
</reference>